<evidence type="ECO:0000259" key="1">
    <source>
        <dbReference type="Pfam" id="PF22818"/>
    </source>
</evidence>
<dbReference type="AlphaFoldDB" id="A0A098LJB4"/>
<name>A0A098LJB4_9BACT</name>
<dbReference type="Proteomes" id="UP000030185">
    <property type="component" value="Unassembled WGS sequence"/>
</dbReference>
<evidence type="ECO:0000313" key="3">
    <source>
        <dbReference type="Proteomes" id="UP000030185"/>
    </source>
</evidence>
<keyword evidence="3" id="KW-1185">Reference proteome</keyword>
<sequence length="122" mass="14109">MLQEKNFYKVQAVEPVTEGSLKVRVELNEKHKIFEGHFPGNPVVPGVCMVQMIKEMLSSVLEKELTLVTGDNLKFMNIVNPEVNKFLDFDINYKQLEDSVIKVNNTIFFEDKVFFKFSGTFK</sequence>
<reference evidence="2 3" key="1">
    <citation type="submission" date="2014-09" db="EMBL/GenBank/DDBJ databases">
        <title>Sporocytophaga myxococcoides PG-01 genome sequencing.</title>
        <authorList>
            <person name="Liu L."/>
            <person name="Gao P.J."/>
            <person name="Chen G.J."/>
            <person name="Wang L.S."/>
        </authorList>
    </citation>
    <scope>NUCLEOTIDE SEQUENCE [LARGE SCALE GENOMIC DNA]</scope>
    <source>
        <strain evidence="2 3">PG-01</strain>
    </source>
</reference>
<dbReference type="InterPro" id="IPR054545">
    <property type="entry name" value="ApeI-like"/>
</dbReference>
<dbReference type="SUPFAM" id="SSF54637">
    <property type="entry name" value="Thioesterase/thiol ester dehydrase-isomerase"/>
    <property type="match status" value="1"/>
</dbReference>
<dbReference type="STRING" id="153721.MYP_4270"/>
<dbReference type="eggNOG" id="COG0764">
    <property type="taxonomic scope" value="Bacteria"/>
</dbReference>
<dbReference type="InterPro" id="IPR029069">
    <property type="entry name" value="HotDog_dom_sf"/>
</dbReference>
<accession>A0A098LJB4</accession>
<evidence type="ECO:0000313" key="2">
    <source>
        <dbReference type="EMBL" id="GAL87040.1"/>
    </source>
</evidence>
<gene>
    <name evidence="2" type="ORF">MYP_4270</name>
</gene>
<dbReference type="GO" id="GO:0016829">
    <property type="term" value="F:lyase activity"/>
    <property type="evidence" value="ECO:0007669"/>
    <property type="project" value="UniProtKB-KW"/>
</dbReference>
<dbReference type="Pfam" id="PF22818">
    <property type="entry name" value="ApeI-like"/>
    <property type="match status" value="1"/>
</dbReference>
<feature type="domain" description="ApeI dehydratase-like" evidence="1">
    <location>
        <begin position="17"/>
        <end position="94"/>
    </location>
</feature>
<dbReference type="RefSeq" id="WP_045467676.1">
    <property type="nucleotide sequence ID" value="NZ_BBLT01000010.1"/>
</dbReference>
<dbReference type="OrthoDB" id="9772788at2"/>
<protein>
    <submittedName>
        <fullName evidence="2">Beta-hydroxyacyl-(Acyl-carrier-protein) dehydratase, FabA/FabZ</fullName>
    </submittedName>
</protein>
<dbReference type="EMBL" id="BBLT01000010">
    <property type="protein sequence ID" value="GAL87040.1"/>
    <property type="molecule type" value="Genomic_DNA"/>
</dbReference>
<organism evidence="2 3">
    <name type="scientific">Sporocytophaga myxococcoides</name>
    <dbReference type="NCBI Taxonomy" id="153721"/>
    <lineage>
        <taxon>Bacteria</taxon>
        <taxon>Pseudomonadati</taxon>
        <taxon>Bacteroidota</taxon>
        <taxon>Cytophagia</taxon>
        <taxon>Cytophagales</taxon>
        <taxon>Cytophagaceae</taxon>
        <taxon>Sporocytophaga</taxon>
    </lineage>
</organism>
<dbReference type="Gene3D" id="3.10.129.10">
    <property type="entry name" value="Hotdog Thioesterase"/>
    <property type="match status" value="1"/>
</dbReference>
<proteinExistence type="predicted"/>
<comment type="caution">
    <text evidence="2">The sequence shown here is derived from an EMBL/GenBank/DDBJ whole genome shotgun (WGS) entry which is preliminary data.</text>
</comment>